<dbReference type="EnsemblMetazoa" id="AMAM022674-RA">
    <property type="protein sequence ID" value="AMAM022674-PA"/>
    <property type="gene ID" value="AMAM022674"/>
</dbReference>
<organism evidence="1 2">
    <name type="scientific">Anopheles maculatus</name>
    <dbReference type="NCBI Taxonomy" id="74869"/>
    <lineage>
        <taxon>Eukaryota</taxon>
        <taxon>Metazoa</taxon>
        <taxon>Ecdysozoa</taxon>
        <taxon>Arthropoda</taxon>
        <taxon>Hexapoda</taxon>
        <taxon>Insecta</taxon>
        <taxon>Pterygota</taxon>
        <taxon>Neoptera</taxon>
        <taxon>Endopterygota</taxon>
        <taxon>Diptera</taxon>
        <taxon>Nematocera</taxon>
        <taxon>Culicoidea</taxon>
        <taxon>Culicidae</taxon>
        <taxon>Anophelinae</taxon>
        <taxon>Anopheles</taxon>
        <taxon>Anopheles maculatus group</taxon>
    </lineage>
</organism>
<reference evidence="1" key="2">
    <citation type="submission" date="2020-05" db="UniProtKB">
        <authorList>
            <consortium name="EnsemblMetazoa"/>
        </authorList>
    </citation>
    <scope>IDENTIFICATION</scope>
    <source>
        <strain evidence="1">maculatus3</strain>
    </source>
</reference>
<protein>
    <submittedName>
        <fullName evidence="1">Uncharacterized protein</fullName>
    </submittedName>
</protein>
<dbReference type="AlphaFoldDB" id="A0A182TA21"/>
<evidence type="ECO:0000313" key="1">
    <source>
        <dbReference type="EnsemblMetazoa" id="AMAM022674-PA"/>
    </source>
</evidence>
<sequence>MDLPFVSVPQKQIKRAVSWEMVSGFFYCRTAQRDQNRGGVQNPPADVAMCIIGLEGTMIRPGPMGPTHHTKDAAAQRDTHQAGAVDPLLVEAVAATAPRNGSNSSGLSATDRHRRLIPYMQYYVTSTAGPPSGGTDNADYQPSFNQVYNYRPIVSIALCMQIARIKVH</sequence>
<dbReference type="Proteomes" id="UP000075901">
    <property type="component" value="Unassembled WGS sequence"/>
</dbReference>
<reference evidence="2" key="1">
    <citation type="submission" date="2013-09" db="EMBL/GenBank/DDBJ databases">
        <title>The Genome Sequence of Anopheles maculatus species B.</title>
        <authorList>
            <consortium name="The Broad Institute Genomics Platform"/>
            <person name="Neafsey D.E."/>
            <person name="Besansky N."/>
            <person name="Howell P."/>
            <person name="Walton C."/>
            <person name="Young S.K."/>
            <person name="Zeng Q."/>
            <person name="Gargeya S."/>
            <person name="Fitzgerald M."/>
            <person name="Haas B."/>
            <person name="Abouelleil A."/>
            <person name="Allen A.W."/>
            <person name="Alvarado L."/>
            <person name="Arachchi H.M."/>
            <person name="Berlin A.M."/>
            <person name="Chapman S.B."/>
            <person name="Gainer-Dewar J."/>
            <person name="Goldberg J."/>
            <person name="Griggs A."/>
            <person name="Gujja S."/>
            <person name="Hansen M."/>
            <person name="Howarth C."/>
            <person name="Imamovic A."/>
            <person name="Ireland A."/>
            <person name="Larimer J."/>
            <person name="McCowan C."/>
            <person name="Murphy C."/>
            <person name="Pearson M."/>
            <person name="Poon T.W."/>
            <person name="Priest M."/>
            <person name="Roberts A."/>
            <person name="Saif S."/>
            <person name="Shea T."/>
            <person name="Sisk P."/>
            <person name="Sykes S."/>
            <person name="Wortman J."/>
            <person name="Nusbaum C."/>
            <person name="Birren B."/>
        </authorList>
    </citation>
    <scope>NUCLEOTIDE SEQUENCE [LARGE SCALE GENOMIC DNA]</scope>
    <source>
        <strain evidence="2">maculatus3</strain>
    </source>
</reference>
<keyword evidence="2" id="KW-1185">Reference proteome</keyword>
<accession>A0A182TA21</accession>
<proteinExistence type="predicted"/>
<evidence type="ECO:0000313" key="2">
    <source>
        <dbReference type="Proteomes" id="UP000075901"/>
    </source>
</evidence>
<dbReference type="VEuPathDB" id="VectorBase:AMAM022674"/>
<name>A0A182TA21_9DIPT</name>